<dbReference type="SUPFAM" id="SSF63825">
    <property type="entry name" value="YWTD domain"/>
    <property type="match status" value="1"/>
</dbReference>
<dbReference type="Gene3D" id="2.120.10.30">
    <property type="entry name" value="TolB, C-terminal domain"/>
    <property type="match status" value="1"/>
</dbReference>
<protein>
    <submittedName>
        <fullName evidence="1">6-bladed beta-propeller</fullName>
    </submittedName>
</protein>
<evidence type="ECO:0000313" key="2">
    <source>
        <dbReference type="Proteomes" id="UP001163156"/>
    </source>
</evidence>
<gene>
    <name evidence="1" type="ORF">OM944_02725</name>
</gene>
<dbReference type="RefSeq" id="WP_264809945.1">
    <property type="nucleotide sequence ID" value="NZ_CP110226.1"/>
</dbReference>
<reference evidence="1" key="1">
    <citation type="submission" date="2022-10" db="EMBL/GenBank/DDBJ databases">
        <title>Algoriphagus sp. a novel bacteria isolate from halophytes salicornia europaea.</title>
        <authorList>
            <person name="Peng Y."/>
            <person name="Jiang L."/>
            <person name="Lee J."/>
        </authorList>
    </citation>
    <scope>NUCLEOTIDE SEQUENCE</scope>
    <source>
        <strain evidence="1">TR-M5</strain>
    </source>
</reference>
<organism evidence="1 2">
    <name type="scientific">Algoriphagus halophytocola</name>
    <dbReference type="NCBI Taxonomy" id="2991499"/>
    <lineage>
        <taxon>Bacteria</taxon>
        <taxon>Pseudomonadati</taxon>
        <taxon>Bacteroidota</taxon>
        <taxon>Cytophagia</taxon>
        <taxon>Cytophagales</taxon>
        <taxon>Cyclobacteriaceae</taxon>
        <taxon>Algoriphagus</taxon>
    </lineage>
</organism>
<accession>A0ABY6MLY7</accession>
<dbReference type="Pfam" id="PF17170">
    <property type="entry name" value="DUF5128"/>
    <property type="match status" value="1"/>
</dbReference>
<proteinExistence type="predicted"/>
<name>A0ABY6MLY7_9BACT</name>
<sequence length="354" mass="40947">MKFSTGFYLLLCLALFQYCNTKNETEVVKGIHQIEISKEFLLDHENDLQFKAIDTIDLERPGNPPISSIQYITFAKDYIFLLDMKQGLLKFDHDGNFIQTLGKKGDGPDEYNVPTSIYLDEINSRVLLADWEKMVLSSFDLEGDFIASSKKLPGRPISIYKENDKVLVIQEGIESYGSGAQTVLLSFLEPTTLEFNSQETPLYSFYSRFYRINTFLKPFGKKNENLLFYIPRVRFEGMVDQKDTIYRVEEDHLIPEYQLDFTDFGKSDTIRTQSVEINDGNASILIGYKKDSYHLILDLKNSVPTFSRQLPRESYSLEVFPKHLTKDTYYSIIKNMKGAEEKNPKIVMYALTKE</sequence>
<dbReference type="EMBL" id="CP110226">
    <property type="protein sequence ID" value="UZD23407.1"/>
    <property type="molecule type" value="Genomic_DNA"/>
</dbReference>
<dbReference type="Proteomes" id="UP001163156">
    <property type="component" value="Chromosome"/>
</dbReference>
<dbReference type="InterPro" id="IPR011042">
    <property type="entry name" value="6-blade_b-propeller_TolB-like"/>
</dbReference>
<evidence type="ECO:0000313" key="1">
    <source>
        <dbReference type="EMBL" id="UZD23407.1"/>
    </source>
</evidence>
<keyword evidence="2" id="KW-1185">Reference proteome</keyword>